<dbReference type="NCBIfam" id="TIGR00112">
    <property type="entry name" value="proC"/>
    <property type="match status" value="1"/>
</dbReference>
<dbReference type="Gene3D" id="3.40.50.720">
    <property type="entry name" value="NAD(P)-binding Rossmann-like Domain"/>
    <property type="match status" value="1"/>
</dbReference>
<gene>
    <name evidence="4 10" type="primary">proC</name>
    <name evidence="10" type="ORF">COW36_15280</name>
</gene>
<evidence type="ECO:0000259" key="9">
    <source>
        <dbReference type="Pfam" id="PF14748"/>
    </source>
</evidence>
<dbReference type="EC" id="1.5.1.2" evidence="4 5"/>
<dbReference type="SUPFAM" id="SSF48179">
    <property type="entry name" value="6-phosphogluconate dehydrogenase C-terminal domain-like"/>
    <property type="match status" value="1"/>
</dbReference>
<comment type="catalytic activity">
    <reaction evidence="4 7">
        <text>L-proline + NADP(+) = (S)-1-pyrroline-5-carboxylate + NADPH + 2 H(+)</text>
        <dbReference type="Rhea" id="RHEA:14109"/>
        <dbReference type="ChEBI" id="CHEBI:15378"/>
        <dbReference type="ChEBI" id="CHEBI:17388"/>
        <dbReference type="ChEBI" id="CHEBI:57783"/>
        <dbReference type="ChEBI" id="CHEBI:58349"/>
        <dbReference type="ChEBI" id="CHEBI:60039"/>
        <dbReference type="EC" id="1.5.1.2"/>
    </reaction>
</comment>
<dbReference type="InterPro" id="IPR053790">
    <property type="entry name" value="P5CR-like_CS"/>
</dbReference>
<comment type="pathway">
    <text evidence="4 7">Amino-acid biosynthesis; L-proline biosynthesis; L-proline from L-glutamate 5-semialdehyde: step 1/1.</text>
</comment>
<evidence type="ECO:0000259" key="8">
    <source>
        <dbReference type="Pfam" id="PF03807"/>
    </source>
</evidence>
<keyword evidence="4" id="KW-0963">Cytoplasm</keyword>
<proteinExistence type="inferred from homology"/>
<protein>
    <recommendedName>
        <fullName evidence="4 5">Pyrroline-5-carboxylate reductase</fullName>
        <shortName evidence="4">P5C reductase</shortName>
        <shortName evidence="4">P5CR</shortName>
        <ecNumber evidence="4 5">1.5.1.2</ecNumber>
    </recommendedName>
    <alternativeName>
        <fullName evidence="4">PCA reductase</fullName>
    </alternativeName>
</protein>
<evidence type="ECO:0000256" key="1">
    <source>
        <dbReference type="ARBA" id="ARBA00005525"/>
    </source>
</evidence>
<dbReference type="Gene3D" id="1.10.3730.10">
    <property type="entry name" value="ProC C-terminal domain-like"/>
    <property type="match status" value="1"/>
</dbReference>
<dbReference type="AlphaFoldDB" id="A0A2M7G3N5"/>
<dbReference type="GO" id="GO:0004735">
    <property type="term" value="F:pyrroline-5-carboxylate reductase activity"/>
    <property type="evidence" value="ECO:0007669"/>
    <property type="project" value="UniProtKB-UniRule"/>
</dbReference>
<dbReference type="PANTHER" id="PTHR11645">
    <property type="entry name" value="PYRROLINE-5-CARBOXYLATE REDUCTASE"/>
    <property type="match status" value="1"/>
</dbReference>
<dbReference type="InterPro" id="IPR000304">
    <property type="entry name" value="Pyrroline-COOH_reductase"/>
</dbReference>
<feature type="domain" description="Pyrroline-5-carboxylate reductase catalytic N-terminal" evidence="8">
    <location>
        <begin position="5"/>
        <end position="99"/>
    </location>
</feature>
<accession>A0A2M7G3N5</accession>
<comment type="subcellular location">
    <subcellularLocation>
        <location evidence="4">Cytoplasm</location>
    </subcellularLocation>
</comment>
<comment type="similarity">
    <text evidence="1 4 7">Belongs to the pyrroline-5-carboxylate reductase family.</text>
</comment>
<dbReference type="Pfam" id="PF14748">
    <property type="entry name" value="P5CR_dimer"/>
    <property type="match status" value="1"/>
</dbReference>
<comment type="function">
    <text evidence="4">Catalyzes the reduction of 1-pyrroline-5-carboxylate (PCA) to L-proline.</text>
</comment>
<organism evidence="10 11">
    <name type="scientific">bacterium (Candidatus Blackallbacteria) CG17_big_fil_post_rev_8_21_14_2_50_48_46</name>
    <dbReference type="NCBI Taxonomy" id="2014261"/>
    <lineage>
        <taxon>Bacteria</taxon>
        <taxon>Candidatus Blackallbacteria</taxon>
    </lineage>
</organism>
<comment type="catalytic activity">
    <reaction evidence="4">
        <text>L-proline + NAD(+) = (S)-1-pyrroline-5-carboxylate + NADH + 2 H(+)</text>
        <dbReference type="Rhea" id="RHEA:14105"/>
        <dbReference type="ChEBI" id="CHEBI:15378"/>
        <dbReference type="ChEBI" id="CHEBI:17388"/>
        <dbReference type="ChEBI" id="CHEBI:57540"/>
        <dbReference type="ChEBI" id="CHEBI:57945"/>
        <dbReference type="ChEBI" id="CHEBI:60039"/>
        <dbReference type="EC" id="1.5.1.2"/>
    </reaction>
</comment>
<dbReference type="Proteomes" id="UP000231019">
    <property type="component" value="Unassembled WGS sequence"/>
</dbReference>
<feature type="domain" description="Pyrroline-5-carboxylate reductase dimerisation" evidence="9">
    <location>
        <begin position="162"/>
        <end position="266"/>
    </location>
</feature>
<evidence type="ECO:0000256" key="7">
    <source>
        <dbReference type="RuleBase" id="RU003903"/>
    </source>
</evidence>
<evidence type="ECO:0000313" key="11">
    <source>
        <dbReference type="Proteomes" id="UP000231019"/>
    </source>
</evidence>
<keyword evidence="4 7" id="KW-0028">Amino-acid biosynthesis</keyword>
<evidence type="ECO:0000256" key="4">
    <source>
        <dbReference type="HAMAP-Rule" id="MF_01925"/>
    </source>
</evidence>
<evidence type="ECO:0000313" key="10">
    <source>
        <dbReference type="EMBL" id="PIW16072.1"/>
    </source>
</evidence>
<dbReference type="FunFam" id="1.10.3730.10:FF:000001">
    <property type="entry name" value="Pyrroline-5-carboxylate reductase"/>
    <property type="match status" value="1"/>
</dbReference>
<dbReference type="GO" id="GO:0005737">
    <property type="term" value="C:cytoplasm"/>
    <property type="evidence" value="ECO:0007669"/>
    <property type="project" value="UniProtKB-SubCell"/>
</dbReference>
<dbReference type="Pfam" id="PF03807">
    <property type="entry name" value="F420_oxidored"/>
    <property type="match status" value="1"/>
</dbReference>
<keyword evidence="3 4" id="KW-0560">Oxidoreductase</keyword>
<reference evidence="10 11" key="1">
    <citation type="submission" date="2017-09" db="EMBL/GenBank/DDBJ databases">
        <title>Depth-based differentiation of microbial function through sediment-hosted aquifers and enrichment of novel symbionts in the deep terrestrial subsurface.</title>
        <authorList>
            <person name="Probst A.J."/>
            <person name="Ladd B."/>
            <person name="Jarett J.K."/>
            <person name="Geller-Mcgrath D.E."/>
            <person name="Sieber C.M."/>
            <person name="Emerson J.B."/>
            <person name="Anantharaman K."/>
            <person name="Thomas B.C."/>
            <person name="Malmstrom R."/>
            <person name="Stieglmeier M."/>
            <person name="Klingl A."/>
            <person name="Woyke T."/>
            <person name="Ryan C.M."/>
            <person name="Banfield J.F."/>
        </authorList>
    </citation>
    <scope>NUCLEOTIDE SEQUENCE [LARGE SCALE GENOMIC DNA]</scope>
    <source>
        <strain evidence="10">CG17_big_fil_post_rev_8_21_14_2_50_48_46</strain>
    </source>
</reference>
<dbReference type="UniPathway" id="UPA00098">
    <property type="reaction ID" value="UER00361"/>
</dbReference>
<keyword evidence="4 7" id="KW-0641">Proline biosynthesis</keyword>
<evidence type="ECO:0000256" key="3">
    <source>
        <dbReference type="ARBA" id="ARBA00023002"/>
    </source>
</evidence>
<dbReference type="PIRSF" id="PIRSF000193">
    <property type="entry name" value="Pyrrol-5-carb_rd"/>
    <property type="match status" value="1"/>
</dbReference>
<dbReference type="GO" id="GO:0055129">
    <property type="term" value="P:L-proline biosynthetic process"/>
    <property type="evidence" value="ECO:0007669"/>
    <property type="project" value="UniProtKB-UniRule"/>
</dbReference>
<evidence type="ECO:0000256" key="6">
    <source>
        <dbReference type="PIRSR" id="PIRSR000193-1"/>
    </source>
</evidence>
<dbReference type="InterPro" id="IPR036291">
    <property type="entry name" value="NAD(P)-bd_dom_sf"/>
</dbReference>
<dbReference type="EMBL" id="PFFQ01000041">
    <property type="protein sequence ID" value="PIW16072.1"/>
    <property type="molecule type" value="Genomic_DNA"/>
</dbReference>
<dbReference type="InterPro" id="IPR029036">
    <property type="entry name" value="P5CR_dimer"/>
</dbReference>
<feature type="binding site" evidence="6">
    <location>
        <begin position="69"/>
        <end position="72"/>
    </location>
    <ligand>
        <name>NADP(+)</name>
        <dbReference type="ChEBI" id="CHEBI:58349"/>
    </ligand>
</feature>
<sequence length="275" mass="29396">MAIRFAVIGGGVMGEVLSRAVTSAQVFSPEEVLVLDPNPNKLRKLHQEIGVQTTTQLSDLAQAEILLLAVKPDNVSKVLSGLGAFTLPANLLLISIVAGVSIEGLARWLPAETAIIRVMTNTPCLVNAGMSVLATNSQVQEAQLELTRTIFTAVGECLILPEKYLDAVTGLSGSGPGFVFLIVDALIEAGVLQGLPRATSRQLVLQTLLGSAQLIQETDRHPAQLRDMVTSPGGTTIAGIQVMEEYKIRATLLKTVETATRRSRELGERYKESSQ</sequence>
<dbReference type="HAMAP" id="MF_01925">
    <property type="entry name" value="P5C_reductase"/>
    <property type="match status" value="1"/>
</dbReference>
<dbReference type="PROSITE" id="PS00521">
    <property type="entry name" value="P5CR"/>
    <property type="match status" value="1"/>
</dbReference>
<keyword evidence="2 4" id="KW-0521">NADP</keyword>
<evidence type="ECO:0000256" key="5">
    <source>
        <dbReference type="NCBIfam" id="TIGR00112"/>
    </source>
</evidence>
<dbReference type="InterPro" id="IPR028939">
    <property type="entry name" value="P5C_Rdtase_cat_N"/>
</dbReference>
<comment type="caution">
    <text evidence="10">The sequence shown here is derived from an EMBL/GenBank/DDBJ whole genome shotgun (WGS) entry which is preliminary data.</text>
</comment>
<name>A0A2M7G3N5_9BACT</name>
<feature type="binding site" evidence="6">
    <location>
        <begin position="8"/>
        <end position="13"/>
    </location>
    <ligand>
        <name>NADP(+)</name>
        <dbReference type="ChEBI" id="CHEBI:58349"/>
    </ligand>
</feature>
<evidence type="ECO:0000256" key="2">
    <source>
        <dbReference type="ARBA" id="ARBA00022857"/>
    </source>
</evidence>
<dbReference type="InterPro" id="IPR008927">
    <property type="entry name" value="6-PGluconate_DH-like_C_sf"/>
</dbReference>
<dbReference type="PANTHER" id="PTHR11645:SF0">
    <property type="entry name" value="PYRROLINE-5-CARBOXYLATE REDUCTASE 3"/>
    <property type="match status" value="1"/>
</dbReference>
<dbReference type="SUPFAM" id="SSF51735">
    <property type="entry name" value="NAD(P)-binding Rossmann-fold domains"/>
    <property type="match status" value="1"/>
</dbReference>